<accession>A0ABS8NPW4</accession>
<evidence type="ECO:0000313" key="2">
    <source>
        <dbReference type="Proteomes" id="UP001430396"/>
    </source>
</evidence>
<protein>
    <submittedName>
        <fullName evidence="1">Type III toxin-antitoxin system ToxN/AbiQ family toxin</fullName>
    </submittedName>
</protein>
<reference evidence="1" key="1">
    <citation type="submission" date="2021-02" db="EMBL/GenBank/DDBJ databases">
        <title>Copper resistance gene diversity in local Xanthomonas species at agrochemical polluted sites in Trinidad, Trinidad and Tobago.</title>
        <authorList>
            <person name="Ramnarine S.D.B.J."/>
            <person name="Ramsubhag A."/>
            <person name="Jayaraman J."/>
        </authorList>
    </citation>
    <scope>NUCLEOTIDE SEQUENCE</scope>
    <source>
        <strain evidence="1">CaNP6A</strain>
    </source>
</reference>
<comment type="caution">
    <text evidence="1">The sequence shown here is derived from an EMBL/GenBank/DDBJ whole genome shotgun (WGS) entry which is preliminary data.</text>
</comment>
<dbReference type="RefSeq" id="WP_230439418.1">
    <property type="nucleotide sequence ID" value="NZ_JAFFQH010000128.1"/>
</dbReference>
<keyword evidence="2" id="KW-1185">Reference proteome</keyword>
<organism evidence="1 2">
    <name type="scientific">Xanthomonas melonis</name>
    <dbReference type="NCBI Taxonomy" id="56456"/>
    <lineage>
        <taxon>Bacteria</taxon>
        <taxon>Pseudomonadati</taxon>
        <taxon>Pseudomonadota</taxon>
        <taxon>Gammaproteobacteria</taxon>
        <taxon>Lysobacterales</taxon>
        <taxon>Lysobacteraceae</taxon>
        <taxon>Xanthomonas</taxon>
    </lineage>
</organism>
<dbReference type="Pfam" id="PF13958">
    <property type="entry name" value="ToxN_toxin"/>
    <property type="match status" value="1"/>
</dbReference>
<dbReference type="Gene3D" id="3.10.129.130">
    <property type="match status" value="1"/>
</dbReference>
<dbReference type="Proteomes" id="UP001430396">
    <property type="component" value="Unassembled WGS sequence"/>
</dbReference>
<dbReference type="InterPro" id="IPR025911">
    <property type="entry name" value="ToxN/AbiQ_toxin"/>
</dbReference>
<proteinExistence type="predicted"/>
<evidence type="ECO:0000313" key="1">
    <source>
        <dbReference type="EMBL" id="MCD0265082.1"/>
    </source>
</evidence>
<dbReference type="EMBL" id="JAFFQI010000163">
    <property type="protein sequence ID" value="MCD0265082.1"/>
    <property type="molecule type" value="Genomic_DNA"/>
</dbReference>
<gene>
    <name evidence="1" type="ORF">JWH11_01230</name>
</gene>
<name>A0ABS8NPW4_9XANT</name>
<dbReference type="InterPro" id="IPR053735">
    <property type="entry name" value="Type_III_TA_endoRNase"/>
</dbReference>
<sequence>MGKGMKFYVVTDCYVDHLRQFDAKVSFNKAGRPYIGIVLEIQAHHYFAPLTSPKPKHDSIRDSLVTVFKLYDIDDPANKLGMIQLNNMIPAPASEISLLDFSTLDQKYCRLLSKQLRCIKTKQDDIRSRAAKLHKIVSGSAVNGLSKSCCDFKELEARCAAFEMMQKAVNAPLAPDTGTTEVAEAD</sequence>